<protein>
    <recommendedName>
        <fullName evidence="4">Plastocyanin-like domain-containing protein</fullName>
    </recommendedName>
</protein>
<feature type="domain" description="Plastocyanin-like" evidence="4">
    <location>
        <begin position="3"/>
        <end position="84"/>
    </location>
</feature>
<comment type="caution">
    <text evidence="5">The sequence shown here is derived from an EMBL/GenBank/DDBJ whole genome shotgun (WGS) entry which is preliminary data.</text>
</comment>
<keyword evidence="2" id="KW-0479">Metal-binding</keyword>
<dbReference type="SUPFAM" id="SSF49503">
    <property type="entry name" value="Cupredoxins"/>
    <property type="match status" value="1"/>
</dbReference>
<reference evidence="5" key="2">
    <citation type="submission" date="2020-09" db="EMBL/GenBank/DDBJ databases">
        <title>Reference genome assembly for Australian Ascochyta lentis isolate Al4.</title>
        <authorList>
            <person name="Lee R.C."/>
            <person name="Farfan-Caceres L.M."/>
            <person name="Debler J.W."/>
            <person name="Williams A.H."/>
            <person name="Henares B.M."/>
        </authorList>
    </citation>
    <scope>NUCLEOTIDE SEQUENCE</scope>
    <source>
        <strain evidence="5">Al4</strain>
    </source>
</reference>
<evidence type="ECO:0000313" key="6">
    <source>
        <dbReference type="Proteomes" id="UP000651452"/>
    </source>
</evidence>
<evidence type="ECO:0000256" key="3">
    <source>
        <dbReference type="ARBA" id="ARBA00023002"/>
    </source>
</evidence>
<dbReference type="InterPro" id="IPR008972">
    <property type="entry name" value="Cupredoxin"/>
</dbReference>
<evidence type="ECO:0000256" key="1">
    <source>
        <dbReference type="ARBA" id="ARBA00010609"/>
    </source>
</evidence>
<dbReference type="OrthoDB" id="10255118at2759"/>
<dbReference type="EMBL" id="RZGK01000002">
    <property type="protein sequence ID" value="KAF9701563.1"/>
    <property type="molecule type" value="Genomic_DNA"/>
</dbReference>
<dbReference type="GO" id="GO:0005507">
    <property type="term" value="F:copper ion binding"/>
    <property type="evidence" value="ECO:0007669"/>
    <property type="project" value="InterPro"/>
</dbReference>
<name>A0A8H7JE45_9PLEO</name>
<dbReference type="InterPro" id="IPR011706">
    <property type="entry name" value="Cu-oxidase_C"/>
</dbReference>
<keyword evidence="6" id="KW-1185">Reference proteome</keyword>
<gene>
    <name evidence="5" type="ORF">EKO04_000440</name>
</gene>
<proteinExistence type="inferred from homology"/>
<reference evidence="5" key="1">
    <citation type="submission" date="2018-12" db="EMBL/GenBank/DDBJ databases">
        <authorList>
            <person name="Syme R.A."/>
            <person name="Farfan-Caceres L."/>
            <person name="Lichtenzveig J."/>
        </authorList>
    </citation>
    <scope>NUCLEOTIDE SEQUENCE</scope>
    <source>
        <strain evidence="5">Al4</strain>
    </source>
</reference>
<dbReference type="Proteomes" id="UP000651452">
    <property type="component" value="Unassembled WGS sequence"/>
</dbReference>
<dbReference type="GO" id="GO:0016491">
    <property type="term" value="F:oxidoreductase activity"/>
    <property type="evidence" value="ECO:0007669"/>
    <property type="project" value="UniProtKB-KW"/>
</dbReference>
<dbReference type="InterPro" id="IPR033138">
    <property type="entry name" value="Cu_oxidase_CS"/>
</dbReference>
<dbReference type="Pfam" id="PF07731">
    <property type="entry name" value="Cu-oxidase_2"/>
    <property type="match status" value="1"/>
</dbReference>
<dbReference type="PANTHER" id="PTHR11709:SF414">
    <property type="entry name" value="ADR239WP"/>
    <property type="match status" value="1"/>
</dbReference>
<organism evidence="5 6">
    <name type="scientific">Ascochyta lentis</name>
    <dbReference type="NCBI Taxonomy" id="205686"/>
    <lineage>
        <taxon>Eukaryota</taxon>
        <taxon>Fungi</taxon>
        <taxon>Dikarya</taxon>
        <taxon>Ascomycota</taxon>
        <taxon>Pezizomycotina</taxon>
        <taxon>Dothideomycetes</taxon>
        <taxon>Pleosporomycetidae</taxon>
        <taxon>Pleosporales</taxon>
        <taxon>Pleosporineae</taxon>
        <taxon>Didymellaceae</taxon>
        <taxon>Ascochyta</taxon>
    </lineage>
</organism>
<dbReference type="InterPro" id="IPR045087">
    <property type="entry name" value="Cu-oxidase_fam"/>
</dbReference>
<dbReference type="AlphaFoldDB" id="A0A8H7JE45"/>
<accession>A0A8H7JE45</accession>
<dbReference type="Gene3D" id="2.60.40.420">
    <property type="entry name" value="Cupredoxins - blue copper proteins"/>
    <property type="match status" value="1"/>
</dbReference>
<evidence type="ECO:0000256" key="2">
    <source>
        <dbReference type="ARBA" id="ARBA00022723"/>
    </source>
</evidence>
<sequence>MPIPHPIHLHGRDFYILAQAAGATYSSSTLLNLTNPPRRDVATLPASGYLVIAFYTDNPGAWLMHCHIGWHVAEGLAVQFVERQSEISALLDTAEIKSTCAAWDKFNTSTLNIEQDDSGV</sequence>
<keyword evidence="3" id="KW-0560">Oxidoreductase</keyword>
<dbReference type="PROSITE" id="PS00079">
    <property type="entry name" value="MULTICOPPER_OXIDASE1"/>
    <property type="match status" value="1"/>
</dbReference>
<evidence type="ECO:0000313" key="5">
    <source>
        <dbReference type="EMBL" id="KAF9701563.1"/>
    </source>
</evidence>
<evidence type="ECO:0000259" key="4">
    <source>
        <dbReference type="Pfam" id="PF07731"/>
    </source>
</evidence>
<dbReference type="InterPro" id="IPR002355">
    <property type="entry name" value="Cu_oxidase_Cu_BS"/>
</dbReference>
<comment type="similarity">
    <text evidence="1">Belongs to the multicopper oxidase family.</text>
</comment>
<dbReference type="PANTHER" id="PTHR11709">
    <property type="entry name" value="MULTI-COPPER OXIDASE"/>
    <property type="match status" value="1"/>
</dbReference>
<dbReference type="PROSITE" id="PS00080">
    <property type="entry name" value="MULTICOPPER_OXIDASE2"/>
    <property type="match status" value="1"/>
</dbReference>